<dbReference type="Gene3D" id="3.40.50.2300">
    <property type="match status" value="1"/>
</dbReference>
<keyword evidence="4" id="KW-0808">Transferase</keyword>
<protein>
    <recommendedName>
        <fullName evidence="2">histidine kinase</fullName>
        <ecNumber evidence="2">2.7.13.3</ecNumber>
    </recommendedName>
</protein>
<dbReference type="PROSITE" id="PS50110">
    <property type="entry name" value="RESPONSE_REGULATORY"/>
    <property type="match status" value="1"/>
</dbReference>
<evidence type="ECO:0000256" key="1">
    <source>
        <dbReference type="ARBA" id="ARBA00000085"/>
    </source>
</evidence>
<evidence type="ECO:0000256" key="5">
    <source>
        <dbReference type="ARBA" id="ARBA00022741"/>
    </source>
</evidence>
<evidence type="ECO:0000313" key="10">
    <source>
        <dbReference type="EMBL" id="NDV88854.1"/>
    </source>
</evidence>
<dbReference type="Pfam" id="PF07536">
    <property type="entry name" value="HWE_HK"/>
    <property type="match status" value="1"/>
</dbReference>
<comment type="catalytic activity">
    <reaction evidence="1">
        <text>ATP + protein L-histidine = ADP + protein N-phospho-L-histidine.</text>
        <dbReference type="EC" id="2.7.13.3"/>
    </reaction>
</comment>
<dbReference type="SMART" id="SM00448">
    <property type="entry name" value="REC"/>
    <property type="match status" value="1"/>
</dbReference>
<sequence length="457" mass="49110">MSSALSGRRILLVEDEVMVAWALEDMLAELGCAVVGPAARVDQALALIDTVEVDAAVLDINLNGEESYPVADALAARGVPFVFSTGYHKSGMRAAYRSLPMLQKPYERSVLGSQLANLLSLGRTVVPEPSSENPVWDANRLRTATNAAGVGLWSWNIDADLFTMDERSHELWGIGSGRITFEDLSARIYPDDFLRVRAAFTKARKILGAYEADFRILHSDEIQWVSVRGMGDNLDAVGRIMFGVFLDITERMRAEEAREMLATEMGHRVKNLFAIAAALTNISARSTTTSAEMSLDLSRRLTALNKAHELVRPGLTGPGKAVSLGELLSVLLDPYIGDGGGAGRIRVAVPDLVVGDASTTTMALIVHELATNSLKYGALATETGSIVVGCVTENGDVTMTWTEKGGPPVSTLRAEAGFGSQLVSKSISNQLGGSIAYDWNPDGVIVTLRMRQDRLGA</sequence>
<feature type="domain" description="Response regulatory" evidence="9">
    <location>
        <begin position="9"/>
        <end position="119"/>
    </location>
</feature>
<keyword evidence="6" id="KW-0418">Kinase</keyword>
<dbReference type="GO" id="GO:0004673">
    <property type="term" value="F:protein histidine kinase activity"/>
    <property type="evidence" value="ECO:0007669"/>
    <property type="project" value="UniProtKB-EC"/>
</dbReference>
<reference evidence="10 11" key="1">
    <citation type="submission" date="2020-01" db="EMBL/GenBank/DDBJ databases">
        <title>Genomes of bacteria type strains.</title>
        <authorList>
            <person name="Chen J."/>
            <person name="Zhu S."/>
            <person name="Chen J."/>
        </authorList>
    </citation>
    <scope>NUCLEOTIDE SEQUENCE [LARGE SCALE GENOMIC DNA]</scope>
    <source>
        <strain evidence="10 11">KCTC 52919</strain>
    </source>
</reference>
<dbReference type="GO" id="GO:0005524">
    <property type="term" value="F:ATP binding"/>
    <property type="evidence" value="ECO:0007669"/>
    <property type="project" value="UniProtKB-KW"/>
</dbReference>
<evidence type="ECO:0000256" key="6">
    <source>
        <dbReference type="ARBA" id="ARBA00022777"/>
    </source>
</evidence>
<dbReference type="GO" id="GO:0000160">
    <property type="term" value="P:phosphorelay signal transduction system"/>
    <property type="evidence" value="ECO:0007669"/>
    <property type="project" value="InterPro"/>
</dbReference>
<dbReference type="Pfam" id="PF00072">
    <property type="entry name" value="Response_reg"/>
    <property type="match status" value="1"/>
</dbReference>
<proteinExistence type="predicted"/>
<comment type="caution">
    <text evidence="10">The sequence shown here is derived from an EMBL/GenBank/DDBJ whole genome shotgun (WGS) entry which is preliminary data.</text>
</comment>
<dbReference type="PANTHER" id="PTHR41523:SF8">
    <property type="entry name" value="ETHYLENE RESPONSE SENSOR PROTEIN"/>
    <property type="match status" value="1"/>
</dbReference>
<feature type="modified residue" description="4-aspartylphosphate" evidence="8">
    <location>
        <position position="59"/>
    </location>
</feature>
<gene>
    <name evidence="10" type="ORF">GTW51_19385</name>
</gene>
<keyword evidence="7" id="KW-0067">ATP-binding</keyword>
<evidence type="ECO:0000256" key="4">
    <source>
        <dbReference type="ARBA" id="ARBA00022679"/>
    </source>
</evidence>
<evidence type="ECO:0000259" key="9">
    <source>
        <dbReference type="PROSITE" id="PS50110"/>
    </source>
</evidence>
<evidence type="ECO:0000313" key="11">
    <source>
        <dbReference type="Proteomes" id="UP000476332"/>
    </source>
</evidence>
<dbReference type="SMART" id="SM00911">
    <property type="entry name" value="HWE_HK"/>
    <property type="match status" value="1"/>
</dbReference>
<dbReference type="SUPFAM" id="SSF55785">
    <property type="entry name" value="PYP-like sensor domain (PAS domain)"/>
    <property type="match status" value="1"/>
</dbReference>
<accession>A0A6L9MLS8</accession>
<dbReference type="InterPro" id="IPR036890">
    <property type="entry name" value="HATPase_C_sf"/>
</dbReference>
<keyword evidence="3 8" id="KW-0597">Phosphoprotein</keyword>
<evidence type="ECO:0000256" key="7">
    <source>
        <dbReference type="ARBA" id="ARBA00022840"/>
    </source>
</evidence>
<dbReference type="InterPro" id="IPR011102">
    <property type="entry name" value="Sig_transdc_His_kinase_HWE"/>
</dbReference>
<dbReference type="SUPFAM" id="SSF52172">
    <property type="entry name" value="CheY-like"/>
    <property type="match status" value="1"/>
</dbReference>
<dbReference type="InterPro" id="IPR011006">
    <property type="entry name" value="CheY-like_superfamily"/>
</dbReference>
<organism evidence="10 11">
    <name type="scientific">Aurantimonas aggregata</name>
    <dbReference type="NCBI Taxonomy" id="2047720"/>
    <lineage>
        <taxon>Bacteria</taxon>
        <taxon>Pseudomonadati</taxon>
        <taxon>Pseudomonadota</taxon>
        <taxon>Alphaproteobacteria</taxon>
        <taxon>Hyphomicrobiales</taxon>
        <taxon>Aurantimonadaceae</taxon>
        <taxon>Aurantimonas</taxon>
    </lineage>
</organism>
<keyword evidence="5" id="KW-0547">Nucleotide-binding</keyword>
<dbReference type="InterPro" id="IPR035965">
    <property type="entry name" value="PAS-like_dom_sf"/>
</dbReference>
<dbReference type="Gene3D" id="3.30.450.20">
    <property type="entry name" value="PAS domain"/>
    <property type="match status" value="2"/>
</dbReference>
<dbReference type="AlphaFoldDB" id="A0A6L9MLS8"/>
<dbReference type="Gene3D" id="3.30.565.10">
    <property type="entry name" value="Histidine kinase-like ATPase, C-terminal domain"/>
    <property type="match status" value="1"/>
</dbReference>
<keyword evidence="11" id="KW-1185">Reference proteome</keyword>
<dbReference type="SUPFAM" id="SSF55874">
    <property type="entry name" value="ATPase domain of HSP90 chaperone/DNA topoisomerase II/histidine kinase"/>
    <property type="match status" value="1"/>
</dbReference>
<evidence type="ECO:0000256" key="3">
    <source>
        <dbReference type="ARBA" id="ARBA00022553"/>
    </source>
</evidence>
<dbReference type="Proteomes" id="UP000476332">
    <property type="component" value="Unassembled WGS sequence"/>
</dbReference>
<dbReference type="PANTHER" id="PTHR41523">
    <property type="entry name" value="TWO-COMPONENT SYSTEM SENSOR PROTEIN"/>
    <property type="match status" value="1"/>
</dbReference>
<name>A0A6L9MLS8_9HYPH</name>
<dbReference type="RefSeq" id="WP_163045705.1">
    <property type="nucleotide sequence ID" value="NZ_JAAAMJ010000021.1"/>
</dbReference>
<dbReference type="EMBL" id="JAAAMJ010000021">
    <property type="protein sequence ID" value="NDV88854.1"/>
    <property type="molecule type" value="Genomic_DNA"/>
</dbReference>
<dbReference type="EC" id="2.7.13.3" evidence="2"/>
<evidence type="ECO:0000256" key="2">
    <source>
        <dbReference type="ARBA" id="ARBA00012438"/>
    </source>
</evidence>
<evidence type="ECO:0000256" key="8">
    <source>
        <dbReference type="PROSITE-ProRule" id="PRU00169"/>
    </source>
</evidence>
<dbReference type="InterPro" id="IPR001789">
    <property type="entry name" value="Sig_transdc_resp-reg_receiver"/>
</dbReference>